<keyword evidence="7" id="KW-1185">Reference proteome</keyword>
<accession>A0A9J6DR66</accession>
<comment type="caution">
    <text evidence="6">The sequence shown here is derived from an EMBL/GenBank/DDBJ whole genome shotgun (WGS) entry which is preliminary data.</text>
</comment>
<gene>
    <name evidence="6" type="ORF">HPB51_022838</name>
</gene>
<evidence type="ECO:0008006" key="8">
    <source>
        <dbReference type="Google" id="ProtNLM"/>
    </source>
</evidence>
<dbReference type="GO" id="GO:0005576">
    <property type="term" value="C:extracellular region"/>
    <property type="evidence" value="ECO:0007669"/>
    <property type="project" value="UniProtKB-SubCell"/>
</dbReference>
<feature type="signal peptide" evidence="5">
    <location>
        <begin position="1"/>
        <end position="20"/>
    </location>
</feature>
<name>A0A9J6DR66_RHIMP</name>
<dbReference type="AlphaFoldDB" id="A0A9J6DR66"/>
<reference evidence="6" key="1">
    <citation type="journal article" date="2020" name="Cell">
        <title>Large-Scale Comparative Analyses of Tick Genomes Elucidate Their Genetic Diversity and Vector Capacities.</title>
        <authorList>
            <consortium name="Tick Genome and Microbiome Consortium (TIGMIC)"/>
            <person name="Jia N."/>
            <person name="Wang J."/>
            <person name="Shi W."/>
            <person name="Du L."/>
            <person name="Sun Y."/>
            <person name="Zhan W."/>
            <person name="Jiang J.F."/>
            <person name="Wang Q."/>
            <person name="Zhang B."/>
            <person name="Ji P."/>
            <person name="Bell-Sakyi L."/>
            <person name="Cui X.M."/>
            <person name="Yuan T.T."/>
            <person name="Jiang B.G."/>
            <person name="Yang W.F."/>
            <person name="Lam T.T."/>
            <person name="Chang Q.C."/>
            <person name="Ding S.J."/>
            <person name="Wang X.J."/>
            <person name="Zhu J.G."/>
            <person name="Ruan X.D."/>
            <person name="Zhao L."/>
            <person name="Wei J.T."/>
            <person name="Ye R.Z."/>
            <person name="Que T.C."/>
            <person name="Du C.H."/>
            <person name="Zhou Y.H."/>
            <person name="Cheng J.X."/>
            <person name="Dai P.F."/>
            <person name="Guo W.B."/>
            <person name="Han X.H."/>
            <person name="Huang E.J."/>
            <person name="Li L.F."/>
            <person name="Wei W."/>
            <person name="Gao Y.C."/>
            <person name="Liu J.Z."/>
            <person name="Shao H.Z."/>
            <person name="Wang X."/>
            <person name="Wang C.C."/>
            <person name="Yang T.C."/>
            <person name="Huo Q.B."/>
            <person name="Li W."/>
            <person name="Chen H.Y."/>
            <person name="Chen S.E."/>
            <person name="Zhou L.G."/>
            <person name="Ni X.B."/>
            <person name="Tian J.H."/>
            <person name="Sheng Y."/>
            <person name="Liu T."/>
            <person name="Pan Y.S."/>
            <person name="Xia L.Y."/>
            <person name="Li J."/>
            <person name="Zhao F."/>
            <person name="Cao W.C."/>
        </authorList>
    </citation>
    <scope>NUCLEOTIDE SEQUENCE</scope>
    <source>
        <strain evidence="6">Rmic-2018</strain>
    </source>
</reference>
<dbReference type="VEuPathDB" id="VectorBase:LOC119163682"/>
<dbReference type="GO" id="GO:0005125">
    <property type="term" value="F:cytokine activity"/>
    <property type="evidence" value="ECO:0007669"/>
    <property type="project" value="InterPro"/>
</dbReference>
<dbReference type="SUPFAM" id="SSF57501">
    <property type="entry name" value="Cystine-knot cytokines"/>
    <property type="match status" value="1"/>
</dbReference>
<comment type="subcellular location">
    <subcellularLocation>
        <location evidence="1">Secreted</location>
    </subcellularLocation>
</comment>
<organism evidence="6 7">
    <name type="scientific">Rhipicephalus microplus</name>
    <name type="common">Cattle tick</name>
    <name type="synonym">Boophilus microplus</name>
    <dbReference type="NCBI Taxonomy" id="6941"/>
    <lineage>
        <taxon>Eukaryota</taxon>
        <taxon>Metazoa</taxon>
        <taxon>Ecdysozoa</taxon>
        <taxon>Arthropoda</taxon>
        <taxon>Chelicerata</taxon>
        <taxon>Arachnida</taxon>
        <taxon>Acari</taxon>
        <taxon>Parasitiformes</taxon>
        <taxon>Ixodida</taxon>
        <taxon>Ixodoidea</taxon>
        <taxon>Ixodidae</taxon>
        <taxon>Rhipicephalinae</taxon>
        <taxon>Rhipicephalus</taxon>
        <taxon>Boophilus</taxon>
    </lineage>
</organism>
<evidence type="ECO:0000256" key="5">
    <source>
        <dbReference type="SAM" id="SignalP"/>
    </source>
</evidence>
<dbReference type="Proteomes" id="UP000821866">
    <property type="component" value="Chromosome 6"/>
</dbReference>
<reference evidence="6" key="2">
    <citation type="submission" date="2021-09" db="EMBL/GenBank/DDBJ databases">
        <authorList>
            <person name="Jia N."/>
            <person name="Wang J."/>
            <person name="Shi W."/>
            <person name="Du L."/>
            <person name="Sun Y."/>
            <person name="Zhan W."/>
            <person name="Jiang J."/>
            <person name="Wang Q."/>
            <person name="Zhang B."/>
            <person name="Ji P."/>
            <person name="Sakyi L.B."/>
            <person name="Cui X."/>
            <person name="Yuan T."/>
            <person name="Jiang B."/>
            <person name="Yang W."/>
            <person name="Lam T.T.-Y."/>
            <person name="Chang Q."/>
            <person name="Ding S."/>
            <person name="Wang X."/>
            <person name="Zhu J."/>
            <person name="Ruan X."/>
            <person name="Zhao L."/>
            <person name="Wei J."/>
            <person name="Que T."/>
            <person name="Du C."/>
            <person name="Cheng J."/>
            <person name="Dai P."/>
            <person name="Han X."/>
            <person name="Huang E."/>
            <person name="Gao Y."/>
            <person name="Liu J."/>
            <person name="Shao H."/>
            <person name="Ye R."/>
            <person name="Li L."/>
            <person name="Wei W."/>
            <person name="Wang X."/>
            <person name="Wang C."/>
            <person name="Huo Q."/>
            <person name="Li W."/>
            <person name="Guo W."/>
            <person name="Chen H."/>
            <person name="Chen S."/>
            <person name="Zhou L."/>
            <person name="Zhou L."/>
            <person name="Ni X."/>
            <person name="Tian J."/>
            <person name="Zhou Y."/>
            <person name="Sheng Y."/>
            <person name="Liu T."/>
            <person name="Pan Y."/>
            <person name="Xia L."/>
            <person name="Li J."/>
            <person name="Zhao F."/>
            <person name="Cao W."/>
        </authorList>
    </citation>
    <scope>NUCLEOTIDE SEQUENCE</scope>
    <source>
        <strain evidence="6">Rmic-2018</strain>
        <tissue evidence="6">Larvae</tissue>
    </source>
</reference>
<keyword evidence="4 5" id="KW-0732">Signal</keyword>
<dbReference type="Pfam" id="PF06083">
    <property type="entry name" value="IL17"/>
    <property type="match status" value="1"/>
</dbReference>
<evidence type="ECO:0000256" key="1">
    <source>
        <dbReference type="ARBA" id="ARBA00004613"/>
    </source>
</evidence>
<dbReference type="InterPro" id="IPR029034">
    <property type="entry name" value="Cystine-knot_cytokine"/>
</dbReference>
<evidence type="ECO:0000256" key="4">
    <source>
        <dbReference type="ARBA" id="ARBA00022729"/>
    </source>
</evidence>
<proteinExistence type="inferred from homology"/>
<evidence type="ECO:0000256" key="2">
    <source>
        <dbReference type="ARBA" id="ARBA00007236"/>
    </source>
</evidence>
<feature type="chain" id="PRO_5039918500" description="Secreted protein" evidence="5">
    <location>
        <begin position="21"/>
        <end position="141"/>
    </location>
</feature>
<comment type="similarity">
    <text evidence="2">Belongs to the IL-17 family.</text>
</comment>
<evidence type="ECO:0000313" key="7">
    <source>
        <dbReference type="Proteomes" id="UP000821866"/>
    </source>
</evidence>
<dbReference type="InterPro" id="IPR010345">
    <property type="entry name" value="IL-17_fam"/>
</dbReference>
<evidence type="ECO:0000256" key="3">
    <source>
        <dbReference type="ARBA" id="ARBA00022525"/>
    </source>
</evidence>
<evidence type="ECO:0000313" key="6">
    <source>
        <dbReference type="EMBL" id="KAH8024354.1"/>
    </source>
</evidence>
<dbReference type="EMBL" id="JABSTU010000008">
    <property type="protein sequence ID" value="KAH8024354.1"/>
    <property type="molecule type" value="Genomic_DNA"/>
</dbReference>
<sequence>MRRLDKIVLLVCSVLSAGFAARKDTPGPFSHDPSHECAPKTHAGGIGTRSICTFSLELDVDPLRMPPEIPIIRCNCPARLCSPTGDFRCMEVWEKIMVSYPRWIDHTRWSVRNETVDVTTGCVCATSRSAPADNGGLDRTL</sequence>
<keyword evidence="3" id="KW-0964">Secreted</keyword>
<dbReference type="Gene3D" id="2.10.90.10">
    <property type="entry name" value="Cystine-knot cytokines"/>
    <property type="match status" value="1"/>
</dbReference>
<protein>
    <recommendedName>
        <fullName evidence="8">Secreted protein</fullName>
    </recommendedName>
</protein>